<proteinExistence type="predicted"/>
<dbReference type="EMBL" id="JACHZF010000009">
    <property type="protein sequence ID" value="MBB3330619.1"/>
    <property type="molecule type" value="Genomic_DNA"/>
</dbReference>
<reference evidence="2 3" key="1">
    <citation type="submission" date="2020-08" db="EMBL/GenBank/DDBJ databases">
        <title>Genomic Encyclopedia of Archaeal and Bacterial Type Strains, Phase II (KMG-II): from individual species to whole genera.</title>
        <authorList>
            <person name="Goeker M."/>
        </authorList>
    </citation>
    <scope>NUCLEOTIDE SEQUENCE [LARGE SCALE GENOMIC DNA]</scope>
    <source>
        <strain evidence="2 3">5AG</strain>
    </source>
</reference>
<comment type="caution">
    <text evidence="2">The sequence shown here is derived from an EMBL/GenBank/DDBJ whole genome shotgun (WGS) entry which is preliminary data.</text>
</comment>
<dbReference type="InterPro" id="IPR024230">
    <property type="entry name" value="GspL_cyto_dom"/>
</dbReference>
<dbReference type="RefSeq" id="WP_183330736.1">
    <property type="nucleotide sequence ID" value="NZ_JACHZF010000009.1"/>
</dbReference>
<keyword evidence="3" id="KW-1185">Reference proteome</keyword>
<name>A0A7W5PAC5_9GAMM</name>
<accession>A0A7W5PAC5</accession>
<dbReference type="Pfam" id="PF05134">
    <property type="entry name" value="T2SSL"/>
    <property type="match status" value="1"/>
</dbReference>
<sequence>MNFRFRLPGPSARRPPPRLILRCRTRTPPGEADHARLDWAVVDVTLPDREGVLESGTLGGPEESMAVDRVAALSRLHATVLLLHPEAVSHFHPAAPRGIREREWPLLIEEQVAGEVADLELAALNRSAGHLELIAVERRRLREWQAWLEARGVTVTHWASEFMGLPDPPAPETLSVLGDTDHWMIKALPGEAAEPASVEWLLWPREWEALLPPGLRERTRQVPAGLAEDAVPSPAARLSLYARHLPTRLPALPGHRASPLRVTGGSGVALALLLAAHLGLSAWPWLAGTLHAGEPRQAAGQMTGETFRERNQRLREILAGMEETLMGQGAEVVRYAVEGQHLSITWQLPEGTRDAAPFASLGSSAEVVWHRESGRLSIDIDLQAWQGNGGGQA</sequence>
<dbReference type="Gene3D" id="3.30.420.380">
    <property type="match status" value="1"/>
</dbReference>
<protein>
    <recommendedName>
        <fullName evidence="1">GspL cytoplasmic actin-ATPase-like domain-containing protein</fullName>
    </recommendedName>
</protein>
<organism evidence="2 3">
    <name type="scientific">Halomonas campaniensis</name>
    <dbReference type="NCBI Taxonomy" id="213554"/>
    <lineage>
        <taxon>Bacteria</taxon>
        <taxon>Pseudomonadati</taxon>
        <taxon>Pseudomonadota</taxon>
        <taxon>Gammaproteobacteria</taxon>
        <taxon>Oceanospirillales</taxon>
        <taxon>Halomonadaceae</taxon>
        <taxon>Halomonas</taxon>
    </lineage>
</organism>
<evidence type="ECO:0000313" key="3">
    <source>
        <dbReference type="Proteomes" id="UP000553442"/>
    </source>
</evidence>
<dbReference type="SUPFAM" id="SSF53067">
    <property type="entry name" value="Actin-like ATPase domain"/>
    <property type="match status" value="1"/>
</dbReference>
<dbReference type="AlphaFoldDB" id="A0A7W5PAC5"/>
<evidence type="ECO:0000313" key="2">
    <source>
        <dbReference type="EMBL" id="MBB3330619.1"/>
    </source>
</evidence>
<feature type="domain" description="GspL cytoplasmic actin-ATPase-like" evidence="1">
    <location>
        <begin position="102"/>
        <end position="187"/>
    </location>
</feature>
<gene>
    <name evidence="2" type="ORF">BDK63_001487</name>
</gene>
<dbReference type="Proteomes" id="UP000553442">
    <property type="component" value="Unassembled WGS sequence"/>
</dbReference>
<evidence type="ECO:0000259" key="1">
    <source>
        <dbReference type="Pfam" id="PF05134"/>
    </source>
</evidence>
<dbReference type="InterPro" id="IPR043129">
    <property type="entry name" value="ATPase_NBD"/>
</dbReference>